<organism evidence="1 2">
    <name type="scientific">Zoarces viviparus</name>
    <name type="common">Viviparous eelpout</name>
    <name type="synonym">Blennius viviparus</name>
    <dbReference type="NCBI Taxonomy" id="48416"/>
    <lineage>
        <taxon>Eukaryota</taxon>
        <taxon>Metazoa</taxon>
        <taxon>Chordata</taxon>
        <taxon>Craniata</taxon>
        <taxon>Vertebrata</taxon>
        <taxon>Euteleostomi</taxon>
        <taxon>Actinopterygii</taxon>
        <taxon>Neopterygii</taxon>
        <taxon>Teleostei</taxon>
        <taxon>Neoteleostei</taxon>
        <taxon>Acanthomorphata</taxon>
        <taxon>Eupercaria</taxon>
        <taxon>Perciformes</taxon>
        <taxon>Cottioidei</taxon>
        <taxon>Zoarcales</taxon>
        <taxon>Zoarcidae</taxon>
        <taxon>Zoarcinae</taxon>
        <taxon>Zoarces</taxon>
    </lineage>
</organism>
<proteinExistence type="predicted"/>
<dbReference type="EMBL" id="JBCEZU010000045">
    <property type="protein sequence ID" value="KAK9536242.1"/>
    <property type="molecule type" value="Genomic_DNA"/>
</dbReference>
<evidence type="ECO:0000313" key="1">
    <source>
        <dbReference type="EMBL" id="KAK9536242.1"/>
    </source>
</evidence>
<dbReference type="Proteomes" id="UP001488805">
    <property type="component" value="Unassembled WGS sequence"/>
</dbReference>
<dbReference type="AlphaFoldDB" id="A0AAW1FN24"/>
<reference evidence="1 2" key="1">
    <citation type="journal article" date="2024" name="Genome Biol. Evol.">
        <title>Chromosome-level genome assembly of the viviparous eelpout Zoarces viviparus.</title>
        <authorList>
            <person name="Fuhrmann N."/>
            <person name="Brasseur M.V."/>
            <person name="Bakowski C.E."/>
            <person name="Podsiadlowski L."/>
            <person name="Prost S."/>
            <person name="Krehenwinkel H."/>
            <person name="Mayer C."/>
        </authorList>
    </citation>
    <scope>NUCLEOTIDE SEQUENCE [LARGE SCALE GENOMIC DNA]</scope>
    <source>
        <strain evidence="1">NO-MEL_2022_Ind0_liver</strain>
    </source>
</reference>
<evidence type="ECO:0000313" key="2">
    <source>
        <dbReference type="Proteomes" id="UP001488805"/>
    </source>
</evidence>
<comment type="caution">
    <text evidence="1">The sequence shown here is derived from an EMBL/GenBank/DDBJ whole genome shotgun (WGS) entry which is preliminary data.</text>
</comment>
<gene>
    <name evidence="1" type="ORF">VZT92_006044</name>
</gene>
<name>A0AAW1FN24_ZOAVI</name>
<protein>
    <submittedName>
        <fullName evidence="1">Uncharacterized protein</fullName>
    </submittedName>
</protein>
<sequence>MHLEVFSRPAANTGSVIVGLSICRRDRLGERLMRMRLAVSGGVFWCSLDVTATPCGSCVCSSGSAVTCREPPNATPSLSSS</sequence>
<keyword evidence="2" id="KW-1185">Reference proteome</keyword>
<accession>A0AAW1FN24</accession>